<name>A0A9W4SBK6_9GLOM</name>
<proteinExistence type="predicted"/>
<dbReference type="AlphaFoldDB" id="A0A9W4SBK6"/>
<dbReference type="GO" id="GO:0000166">
    <property type="term" value="F:nucleotide binding"/>
    <property type="evidence" value="ECO:0007669"/>
    <property type="project" value="InterPro"/>
</dbReference>
<dbReference type="PROSITE" id="PS00116">
    <property type="entry name" value="DNA_POLYMERASE_B"/>
    <property type="match status" value="1"/>
</dbReference>
<sequence>MAIENKGLTERINGTYLIWVFFDILVLDDESSDECEIKIRDIYLVVTSSRKTAIKAVQDNNFETASDDLYSFHHKWKYRGKIGAKSENDFVKKYPVKALEEGEENPEEKEYMGGPIKIKISTEDDFTSSLLKLPVKKKGSLKFFLQKCGLYSKADMPYDKIMKIQKLLEVYAVKRDIIISTSVPENIEKGKYPSVYIFSPKKGIERFEAKALKGICEHFLCESGNSLSPIFLHKLACRTTIAGKDNLNLVAEFVSKKGFGIKYGDTDSLYLTCLDRYYEKCDEAFSREEIFKVAYWTEIVKITINVMRKLCDQNVLKIICVSEIGFNKTVTN</sequence>
<dbReference type="GO" id="GO:0003676">
    <property type="term" value="F:nucleic acid binding"/>
    <property type="evidence" value="ECO:0007669"/>
    <property type="project" value="InterPro"/>
</dbReference>
<protein>
    <submittedName>
        <fullName evidence="1">3471_t:CDS:1</fullName>
    </submittedName>
</protein>
<accession>A0A9W4SBK6</accession>
<organism evidence="1 2">
    <name type="scientific">Funneliformis geosporum</name>
    <dbReference type="NCBI Taxonomy" id="1117311"/>
    <lineage>
        <taxon>Eukaryota</taxon>
        <taxon>Fungi</taxon>
        <taxon>Fungi incertae sedis</taxon>
        <taxon>Mucoromycota</taxon>
        <taxon>Glomeromycotina</taxon>
        <taxon>Glomeromycetes</taxon>
        <taxon>Glomerales</taxon>
        <taxon>Glomeraceae</taxon>
        <taxon>Funneliformis</taxon>
    </lineage>
</organism>
<dbReference type="InterPro" id="IPR023211">
    <property type="entry name" value="DNA_pol_palm_dom_sf"/>
</dbReference>
<reference evidence="1" key="1">
    <citation type="submission" date="2022-08" db="EMBL/GenBank/DDBJ databases">
        <authorList>
            <person name="Kallberg Y."/>
            <person name="Tangrot J."/>
            <person name="Rosling A."/>
        </authorList>
    </citation>
    <scope>NUCLEOTIDE SEQUENCE</scope>
    <source>
        <strain evidence="1">Wild A</strain>
    </source>
</reference>
<evidence type="ECO:0000313" key="2">
    <source>
        <dbReference type="Proteomes" id="UP001153678"/>
    </source>
</evidence>
<keyword evidence="2" id="KW-1185">Reference proteome</keyword>
<dbReference type="EMBL" id="CAMKVN010000112">
    <property type="protein sequence ID" value="CAI2163789.1"/>
    <property type="molecule type" value="Genomic_DNA"/>
</dbReference>
<dbReference type="Gene3D" id="3.90.1600.10">
    <property type="entry name" value="Palm domain of DNA polymerase"/>
    <property type="match status" value="1"/>
</dbReference>
<gene>
    <name evidence="1" type="ORF">FWILDA_LOCUS1244</name>
</gene>
<dbReference type="Proteomes" id="UP001153678">
    <property type="component" value="Unassembled WGS sequence"/>
</dbReference>
<dbReference type="InterPro" id="IPR043502">
    <property type="entry name" value="DNA/RNA_pol_sf"/>
</dbReference>
<evidence type="ECO:0000313" key="1">
    <source>
        <dbReference type="EMBL" id="CAI2163789.1"/>
    </source>
</evidence>
<comment type="caution">
    <text evidence="1">The sequence shown here is derived from an EMBL/GenBank/DDBJ whole genome shotgun (WGS) entry which is preliminary data.</text>
</comment>
<dbReference type="OrthoDB" id="4540587at2759"/>
<dbReference type="SUPFAM" id="SSF56672">
    <property type="entry name" value="DNA/RNA polymerases"/>
    <property type="match status" value="1"/>
</dbReference>
<dbReference type="InterPro" id="IPR017964">
    <property type="entry name" value="DNA-dir_DNA_pol_B_CS"/>
</dbReference>